<dbReference type="RefSeq" id="WP_055245470.1">
    <property type="nucleotide sequence ID" value="NZ_CABIWA010000018.1"/>
</dbReference>
<name>A0A174S7E4_9FIRM</name>
<organism evidence="1 2">
    <name type="scientific">Anaerotruncus colihominis</name>
    <dbReference type="NCBI Taxonomy" id="169435"/>
    <lineage>
        <taxon>Bacteria</taxon>
        <taxon>Bacillati</taxon>
        <taxon>Bacillota</taxon>
        <taxon>Clostridia</taxon>
        <taxon>Eubacteriales</taxon>
        <taxon>Oscillospiraceae</taxon>
        <taxon>Anaerotruncus</taxon>
    </lineage>
</organism>
<proteinExistence type="predicted"/>
<evidence type="ECO:0000313" key="1">
    <source>
        <dbReference type="EMBL" id="CUP91558.1"/>
    </source>
</evidence>
<evidence type="ECO:0008006" key="3">
    <source>
        <dbReference type="Google" id="ProtNLM"/>
    </source>
</evidence>
<dbReference type="AlphaFoldDB" id="A0A174S7E4"/>
<dbReference type="SUPFAM" id="SSF53092">
    <property type="entry name" value="Creatinase/prolidase N-terminal domain"/>
    <property type="match status" value="1"/>
</dbReference>
<dbReference type="OrthoDB" id="9778159at2"/>
<sequence>MGPVRITEADSFFFERQKLPLPHFTAEDYLARLDLLTGRMREKGVSHVVIYGDREHFSNIEYFSSYDCRFEEALLVVDKEGGRWIIVGNEGMGYSYQIPYPINRMLCQHFSLQGQPRDSSLALEKLLEQTGIRRGSRVGVVGYKYFYPAYTADPLHSFDVPMYMMEAIFAAAGRENVENFTSEITGLPDGIRMRVYTPKEIAWAEYSATKSADVLLNLFDALEVGGQELETSRYGKIDFTPVCMYSLVNFGAFNLSLGLRSPDDSILNLGDPCGLCYGARGSLTSRTGIAASSGDDWPRALAEELENFYMPFWSAIAAWYETIRVGTTGGALYDAVMKIIGGPEFGVALNPGHNTGMDEWTNSPVYRGSTLPVLSGAYMQCDIIASRQEPYFHNAICEDTVIIADETLRAGIAAQYPEMHARIRARQEKMRSALGIRLDDSVLPMSNLNGVYFPFMLDISRVFAK</sequence>
<dbReference type="SUPFAM" id="SSF55920">
    <property type="entry name" value="Creatinase/aminopeptidase"/>
    <property type="match status" value="1"/>
</dbReference>
<gene>
    <name evidence="1" type="ORF">ERS852551_02376</name>
</gene>
<dbReference type="InterPro" id="IPR036005">
    <property type="entry name" value="Creatinase/aminopeptidase-like"/>
</dbReference>
<reference evidence="1 2" key="1">
    <citation type="submission" date="2015-09" db="EMBL/GenBank/DDBJ databases">
        <authorList>
            <consortium name="Pathogen Informatics"/>
        </authorList>
    </citation>
    <scope>NUCLEOTIDE SEQUENCE [LARGE SCALE GENOMIC DNA]</scope>
    <source>
        <strain evidence="1 2">2789STDY5834939</strain>
    </source>
</reference>
<protein>
    <recommendedName>
        <fullName evidence="3">Creatinase N-terminal domain-containing protein</fullName>
    </recommendedName>
</protein>
<evidence type="ECO:0000313" key="2">
    <source>
        <dbReference type="Proteomes" id="UP000095765"/>
    </source>
</evidence>
<dbReference type="EMBL" id="CZBE01000016">
    <property type="protein sequence ID" value="CUP91558.1"/>
    <property type="molecule type" value="Genomic_DNA"/>
</dbReference>
<accession>A0A174S7E4</accession>
<dbReference type="InterPro" id="IPR029149">
    <property type="entry name" value="Creatin/AminoP/Spt16_N"/>
</dbReference>
<dbReference type="Proteomes" id="UP000095765">
    <property type="component" value="Unassembled WGS sequence"/>
</dbReference>